<dbReference type="PANTHER" id="PTHR30069:SF46">
    <property type="entry name" value="OAR PROTEIN"/>
    <property type="match status" value="1"/>
</dbReference>
<dbReference type="PANTHER" id="PTHR30069">
    <property type="entry name" value="TONB-DEPENDENT OUTER MEMBRANE RECEPTOR"/>
    <property type="match status" value="1"/>
</dbReference>
<keyword evidence="9" id="KW-1185">Reference proteome</keyword>
<dbReference type="InterPro" id="IPR039426">
    <property type="entry name" value="TonB-dep_rcpt-like"/>
</dbReference>
<dbReference type="Gene3D" id="2.60.40.1120">
    <property type="entry name" value="Carboxypeptidase-like, regulatory domain"/>
    <property type="match status" value="1"/>
</dbReference>
<keyword evidence="3" id="KW-1134">Transmembrane beta strand</keyword>
<evidence type="ECO:0000256" key="6">
    <source>
        <dbReference type="ARBA" id="ARBA00023237"/>
    </source>
</evidence>
<protein>
    <submittedName>
        <fullName evidence="8">Carboxypeptidase regulatory-like domain-containing protein</fullName>
    </submittedName>
</protein>
<dbReference type="RefSeq" id="WP_377819795.1">
    <property type="nucleotide sequence ID" value="NZ_JBHSPH010000010.1"/>
</dbReference>
<dbReference type="Pfam" id="PF13620">
    <property type="entry name" value="CarboxypepD_reg"/>
    <property type="match status" value="1"/>
</dbReference>
<evidence type="ECO:0000256" key="1">
    <source>
        <dbReference type="ARBA" id="ARBA00004571"/>
    </source>
</evidence>
<dbReference type="InterPro" id="IPR057601">
    <property type="entry name" value="Oar-like_b-barrel"/>
</dbReference>
<evidence type="ECO:0000259" key="7">
    <source>
        <dbReference type="Pfam" id="PF25183"/>
    </source>
</evidence>
<comment type="caution">
    <text evidence="8">The sequence shown here is derived from an EMBL/GenBank/DDBJ whole genome shotgun (WGS) entry which is preliminary data.</text>
</comment>
<dbReference type="InterPro" id="IPR036942">
    <property type="entry name" value="Beta-barrel_TonB_sf"/>
</dbReference>
<dbReference type="Gene3D" id="2.40.170.20">
    <property type="entry name" value="TonB-dependent receptor, beta-barrel domain"/>
    <property type="match status" value="1"/>
</dbReference>
<accession>A0ABW1EK12</accession>
<feature type="domain" description="TonB-dependent transporter Oar-like beta-barrel" evidence="7">
    <location>
        <begin position="308"/>
        <end position="544"/>
    </location>
</feature>
<evidence type="ECO:0000256" key="5">
    <source>
        <dbReference type="ARBA" id="ARBA00023136"/>
    </source>
</evidence>
<dbReference type="Proteomes" id="UP001596091">
    <property type="component" value="Unassembled WGS sequence"/>
</dbReference>
<sequence length="923" mass="99310">MHCTLLKMLVAGLGIFAIDVGTCLAQQPCANGMRVDGVVMDPAGAAIVGATVRAVNGEPANTDSEGRFVLACIPAQSTVITAEATGFATATQTAMKGANGAAHLEFRLVIATAQTSVQVNDDAPTIDADHGSDTVTLGSEEIQQLPDDPDDLLRQLQLLSSSAGGDASTAVISVNGFQNNSALPPKSSIASIRVNPDLFSAEYRWPPWSGGLIEIFTKPGADSIHGSVFFSGSASAWNASDPFALTGTPASKRRYGFDLSGPVLKNKVGYALALEKRDIDEFNVVNAVTLGADGSGEPLHEAVAAPQRLWIASARGDWQASAKDVASLSYSANVTNLGNQGVGGLTLPEAGYDSLIAEYDLRLNNTLTLNPNLLHETRVGFTWKRTQQTPLSTAAALQVAGYFNGGGATSQALNDRERDLEMDDDVMITHGRQTVKLGVQTLGLFVHDYDPDTFNGAFVFGGGSAPVLDANNNPTGESTTISALEQYRRATLNLAGGTPTTYQVTTGTPVTPLMQWRLGFFVQDTIKMLPRLTLDTGLRYQMRVQPDSFAGFDPRVGIAWSPDKKERWIIHLRGGLFSDPAVYQDIPIDVYRLNGVRQKETLIYDPDFANPLGSSQSMQIAAVNQFNPRLTQESSLGAYLQLERVLPGDWHVKTDFYWGADWNGVRIVNINAPMVASSVGVAPDPAAALLAPRPIAPNENIWEWQNSGHLLGNFFSAHLEQHHYKRFGLQLDYDHQNVKANVFGNNLNSPQSSYSELGESARTSWMRDNSVWVETNVTLPYKIEFAAQFDARDGIPYNVITGTDNNGDGDFNDRPAFAAVSGTGAYATRYGLLSVNAVNGNVPRNLGTMPGVMHLDANLSREFTLGPKNADHPRTITVNGRSANLLNHTNVTTVGNVVSSSTFDQPVAAETARRLEIGARFTF</sequence>
<keyword evidence="6" id="KW-0998">Cell outer membrane</keyword>
<dbReference type="Pfam" id="PF25183">
    <property type="entry name" value="OMP_b-brl_4"/>
    <property type="match status" value="2"/>
</dbReference>
<dbReference type="EMBL" id="JBHSPH010000010">
    <property type="protein sequence ID" value="MFC5864636.1"/>
    <property type="molecule type" value="Genomic_DNA"/>
</dbReference>
<keyword evidence="2" id="KW-0813">Transport</keyword>
<reference evidence="9" key="1">
    <citation type="journal article" date="2019" name="Int. J. Syst. Evol. Microbiol.">
        <title>The Global Catalogue of Microorganisms (GCM) 10K type strain sequencing project: providing services to taxonomists for standard genome sequencing and annotation.</title>
        <authorList>
            <consortium name="The Broad Institute Genomics Platform"/>
            <consortium name="The Broad Institute Genome Sequencing Center for Infectious Disease"/>
            <person name="Wu L."/>
            <person name="Ma J."/>
        </authorList>
    </citation>
    <scope>NUCLEOTIDE SEQUENCE [LARGE SCALE GENOMIC DNA]</scope>
    <source>
        <strain evidence="9">JCM 4087</strain>
    </source>
</reference>
<evidence type="ECO:0000256" key="4">
    <source>
        <dbReference type="ARBA" id="ARBA00022692"/>
    </source>
</evidence>
<evidence type="ECO:0000313" key="9">
    <source>
        <dbReference type="Proteomes" id="UP001596091"/>
    </source>
</evidence>
<keyword evidence="4" id="KW-0812">Transmembrane</keyword>
<comment type="subcellular location">
    <subcellularLocation>
        <location evidence="1">Cell outer membrane</location>
        <topology evidence="1">Multi-pass membrane protein</topology>
    </subcellularLocation>
</comment>
<proteinExistence type="predicted"/>
<evidence type="ECO:0000256" key="2">
    <source>
        <dbReference type="ARBA" id="ARBA00022448"/>
    </source>
</evidence>
<feature type="domain" description="TonB-dependent transporter Oar-like beta-barrel" evidence="7">
    <location>
        <begin position="548"/>
        <end position="913"/>
    </location>
</feature>
<organism evidence="8 9">
    <name type="scientific">Acidicapsa dinghuensis</name>
    <dbReference type="NCBI Taxonomy" id="2218256"/>
    <lineage>
        <taxon>Bacteria</taxon>
        <taxon>Pseudomonadati</taxon>
        <taxon>Acidobacteriota</taxon>
        <taxon>Terriglobia</taxon>
        <taxon>Terriglobales</taxon>
        <taxon>Acidobacteriaceae</taxon>
        <taxon>Acidicapsa</taxon>
    </lineage>
</organism>
<dbReference type="InterPro" id="IPR008969">
    <property type="entry name" value="CarboxyPept-like_regulatory"/>
</dbReference>
<dbReference type="SUPFAM" id="SSF49464">
    <property type="entry name" value="Carboxypeptidase regulatory domain-like"/>
    <property type="match status" value="1"/>
</dbReference>
<evidence type="ECO:0000256" key="3">
    <source>
        <dbReference type="ARBA" id="ARBA00022452"/>
    </source>
</evidence>
<dbReference type="SUPFAM" id="SSF56935">
    <property type="entry name" value="Porins"/>
    <property type="match status" value="1"/>
</dbReference>
<name>A0ABW1EK12_9BACT</name>
<gene>
    <name evidence="8" type="ORF">ACFPT7_20170</name>
</gene>
<evidence type="ECO:0000313" key="8">
    <source>
        <dbReference type="EMBL" id="MFC5864636.1"/>
    </source>
</evidence>
<keyword evidence="5" id="KW-0472">Membrane</keyword>